<protein>
    <submittedName>
        <fullName evidence="1">Uncharacterized protein</fullName>
    </submittedName>
</protein>
<name>A0A8S5L9V0_9CAUD</name>
<proteinExistence type="predicted"/>
<evidence type="ECO:0000313" key="1">
    <source>
        <dbReference type="EMBL" id="DAD66696.1"/>
    </source>
</evidence>
<organism evidence="1">
    <name type="scientific">Myoviridae sp. ctPuP5</name>
    <dbReference type="NCBI Taxonomy" id="2823543"/>
    <lineage>
        <taxon>Viruses</taxon>
        <taxon>Duplodnaviria</taxon>
        <taxon>Heunggongvirae</taxon>
        <taxon>Uroviricota</taxon>
        <taxon>Caudoviricetes</taxon>
    </lineage>
</organism>
<accession>A0A8S5L9V0</accession>
<sequence length="46" mass="5445">MEDLDKEVTSKDKKEVLLNAYQKFTEFLNAARELTDRQVAYHKTLN</sequence>
<dbReference type="EMBL" id="BK014662">
    <property type="protein sequence ID" value="DAD66696.1"/>
    <property type="molecule type" value="Genomic_DNA"/>
</dbReference>
<reference evidence="1" key="1">
    <citation type="journal article" date="2021" name="Proc. Natl. Acad. Sci. U.S.A.">
        <title>A Catalog of Tens of Thousands of Viruses from Human Metagenomes Reveals Hidden Associations with Chronic Diseases.</title>
        <authorList>
            <person name="Tisza M.J."/>
            <person name="Buck C.B."/>
        </authorList>
    </citation>
    <scope>NUCLEOTIDE SEQUENCE</scope>
    <source>
        <strain evidence="1">CtPuP5</strain>
    </source>
</reference>